<reference evidence="7" key="1">
    <citation type="submission" date="2016-03" db="EMBL/GenBank/DDBJ databases">
        <authorList>
            <person name="Ploux O."/>
        </authorList>
    </citation>
    <scope>NUCLEOTIDE SEQUENCE</scope>
    <source>
        <strain evidence="7">UC1</strain>
    </source>
</reference>
<dbReference type="GO" id="GO:0022857">
    <property type="term" value="F:transmembrane transporter activity"/>
    <property type="evidence" value="ECO:0007669"/>
    <property type="project" value="InterPro"/>
</dbReference>
<dbReference type="PANTHER" id="PTHR23523:SF2">
    <property type="entry name" value="2-NITROIMIDAZOLE TRANSPORTER"/>
    <property type="match status" value="1"/>
</dbReference>
<organism evidence="7">
    <name type="scientific">uncultured Microbacterium sp</name>
    <dbReference type="NCBI Taxonomy" id="191216"/>
    <lineage>
        <taxon>Bacteria</taxon>
        <taxon>Bacillati</taxon>
        <taxon>Actinomycetota</taxon>
        <taxon>Actinomycetes</taxon>
        <taxon>Micrococcales</taxon>
        <taxon>Microbacteriaceae</taxon>
        <taxon>Microbacterium</taxon>
        <taxon>environmental samples</taxon>
    </lineage>
</organism>
<dbReference type="EMBL" id="FLQR01000007">
    <property type="protein sequence ID" value="SBS72954.1"/>
    <property type="molecule type" value="Genomic_DNA"/>
</dbReference>
<feature type="domain" description="Major facilitator superfamily (MFS) profile" evidence="6">
    <location>
        <begin position="15"/>
        <end position="398"/>
    </location>
</feature>
<dbReference type="AlphaFoldDB" id="A0A1Y5P2M8"/>
<dbReference type="Gene3D" id="1.20.1250.20">
    <property type="entry name" value="MFS general substrate transporter like domains"/>
    <property type="match status" value="2"/>
</dbReference>
<dbReference type="PANTHER" id="PTHR23523">
    <property type="match status" value="1"/>
</dbReference>
<dbReference type="Pfam" id="PF07690">
    <property type="entry name" value="MFS_1"/>
    <property type="match status" value="1"/>
</dbReference>
<dbReference type="InterPro" id="IPR052524">
    <property type="entry name" value="MFS_Cyanate_Porter"/>
</dbReference>
<name>A0A1Y5P2M8_9MICO</name>
<sequence>MTDSAPTRPVWQGRTLALLGIVLFAFSLRSAVASLSPVVDHIQADIPVPAWVIGLIGTAPPVCFALFGILTPQFERRWGLERTSVISLAIVTAGLVARGLAGDATSLVLSTALIFAGAGMGNILLPPLVKKYFPDRIGLMTTLYSTTMAFSTFLPPLFAVPVADAAGWRLSLGMWAVFAFLATIPWITLLVRHRSDPHLADIEEASPGVLGRLWRLPLAWALAITFATSSAIAYTSFAWLPSLLVDTAGVTPAEAGALLSLFAIMGLPASLVVPVLVVRYRSVPALFTVAVLAGFAGVAGLLFAPSTATWLWVALIGTTPLFFPLALVMISLRTRTHEATVALSGFVQSVGYALAAGIPFAVGILHEATDAWTGPLILLAVVVAVAIPAGISVARPRTIEDEWERRHGAWE</sequence>
<feature type="transmembrane region" description="Helical" evidence="5">
    <location>
        <begin position="172"/>
        <end position="192"/>
    </location>
</feature>
<dbReference type="InterPro" id="IPR011701">
    <property type="entry name" value="MFS"/>
</dbReference>
<accession>A0A1Y5P2M8</accession>
<feature type="transmembrane region" description="Helical" evidence="5">
    <location>
        <begin position="285"/>
        <end position="304"/>
    </location>
</feature>
<comment type="subcellular location">
    <subcellularLocation>
        <location evidence="1">Cell membrane</location>
        <topology evidence="1">Multi-pass membrane protein</topology>
    </subcellularLocation>
</comment>
<dbReference type="SUPFAM" id="SSF103473">
    <property type="entry name" value="MFS general substrate transporter"/>
    <property type="match status" value="1"/>
</dbReference>
<feature type="transmembrane region" description="Helical" evidence="5">
    <location>
        <begin position="310"/>
        <end position="330"/>
    </location>
</feature>
<evidence type="ECO:0000256" key="2">
    <source>
        <dbReference type="ARBA" id="ARBA00022692"/>
    </source>
</evidence>
<feature type="transmembrane region" description="Helical" evidence="5">
    <location>
        <begin position="137"/>
        <end position="160"/>
    </location>
</feature>
<dbReference type="RefSeq" id="WP_295576255.1">
    <property type="nucleotide sequence ID" value="NZ_FLQR01000007.1"/>
</dbReference>
<evidence type="ECO:0000256" key="1">
    <source>
        <dbReference type="ARBA" id="ARBA00004651"/>
    </source>
</evidence>
<evidence type="ECO:0000259" key="6">
    <source>
        <dbReference type="PROSITE" id="PS50850"/>
    </source>
</evidence>
<evidence type="ECO:0000256" key="5">
    <source>
        <dbReference type="SAM" id="Phobius"/>
    </source>
</evidence>
<feature type="transmembrane region" description="Helical" evidence="5">
    <location>
        <begin position="342"/>
        <end position="365"/>
    </location>
</feature>
<evidence type="ECO:0000256" key="3">
    <source>
        <dbReference type="ARBA" id="ARBA00022989"/>
    </source>
</evidence>
<feature type="transmembrane region" description="Helical" evidence="5">
    <location>
        <begin position="49"/>
        <end position="71"/>
    </location>
</feature>
<dbReference type="PROSITE" id="PS50850">
    <property type="entry name" value="MFS"/>
    <property type="match status" value="1"/>
</dbReference>
<evidence type="ECO:0000256" key="4">
    <source>
        <dbReference type="ARBA" id="ARBA00023136"/>
    </source>
</evidence>
<proteinExistence type="predicted"/>
<keyword evidence="3 5" id="KW-1133">Transmembrane helix</keyword>
<gene>
    <name evidence="7" type="ORF">MIPYR_30318</name>
</gene>
<dbReference type="InterPro" id="IPR036259">
    <property type="entry name" value="MFS_trans_sf"/>
</dbReference>
<feature type="transmembrane region" description="Helical" evidence="5">
    <location>
        <begin position="107"/>
        <end position="125"/>
    </location>
</feature>
<dbReference type="GO" id="GO:0005886">
    <property type="term" value="C:plasma membrane"/>
    <property type="evidence" value="ECO:0007669"/>
    <property type="project" value="UniProtKB-SubCell"/>
</dbReference>
<protein>
    <submittedName>
        <fullName evidence="7">Major facilitator superfamily MFS_1</fullName>
    </submittedName>
</protein>
<evidence type="ECO:0000313" key="7">
    <source>
        <dbReference type="EMBL" id="SBS72954.1"/>
    </source>
</evidence>
<dbReference type="InterPro" id="IPR020846">
    <property type="entry name" value="MFS_dom"/>
</dbReference>
<keyword evidence="4 5" id="KW-0472">Membrane</keyword>
<feature type="transmembrane region" description="Helical" evidence="5">
    <location>
        <begin position="257"/>
        <end position="278"/>
    </location>
</feature>
<feature type="transmembrane region" description="Helical" evidence="5">
    <location>
        <begin position="371"/>
        <end position="391"/>
    </location>
</feature>
<feature type="transmembrane region" description="Helical" evidence="5">
    <location>
        <begin position="83"/>
        <end position="101"/>
    </location>
</feature>
<keyword evidence="2 5" id="KW-0812">Transmembrane</keyword>
<feature type="transmembrane region" description="Helical" evidence="5">
    <location>
        <begin position="213"/>
        <end position="237"/>
    </location>
</feature>